<sequence>MGREVLPPHQDIYRGPIKHDFRGTYYLVNGAWVRQGVSSEQDKTILNAILKLFKRDEKARKKNDSGNHPQ</sequence>
<evidence type="ECO:0000313" key="2">
    <source>
        <dbReference type="Proteomes" id="UP000177047"/>
    </source>
</evidence>
<gene>
    <name evidence="1" type="ORF">A2356_01320</name>
</gene>
<proteinExistence type="predicted"/>
<dbReference type="Proteomes" id="UP000177047">
    <property type="component" value="Unassembled WGS sequence"/>
</dbReference>
<dbReference type="EMBL" id="MFWB01000001">
    <property type="protein sequence ID" value="OGJ10137.1"/>
    <property type="molecule type" value="Genomic_DNA"/>
</dbReference>
<organism evidence="1 2">
    <name type="scientific">Candidatus Nomurabacteria bacterium RIFOXYB1_FULL_39_16</name>
    <dbReference type="NCBI Taxonomy" id="1801803"/>
    <lineage>
        <taxon>Bacteria</taxon>
        <taxon>Candidatus Nomuraibacteriota</taxon>
    </lineage>
</organism>
<comment type="caution">
    <text evidence="1">The sequence shown here is derived from an EMBL/GenBank/DDBJ whole genome shotgun (WGS) entry which is preliminary data.</text>
</comment>
<reference evidence="1 2" key="1">
    <citation type="journal article" date="2016" name="Nat. Commun.">
        <title>Thousands of microbial genomes shed light on interconnected biogeochemical processes in an aquifer system.</title>
        <authorList>
            <person name="Anantharaman K."/>
            <person name="Brown C.T."/>
            <person name="Hug L.A."/>
            <person name="Sharon I."/>
            <person name="Castelle C.J."/>
            <person name="Probst A.J."/>
            <person name="Thomas B.C."/>
            <person name="Singh A."/>
            <person name="Wilkins M.J."/>
            <person name="Karaoz U."/>
            <person name="Brodie E.L."/>
            <person name="Williams K.H."/>
            <person name="Hubbard S.S."/>
            <person name="Banfield J.F."/>
        </authorList>
    </citation>
    <scope>NUCLEOTIDE SEQUENCE [LARGE SCALE GENOMIC DNA]</scope>
</reference>
<evidence type="ECO:0000313" key="1">
    <source>
        <dbReference type="EMBL" id="OGJ10137.1"/>
    </source>
</evidence>
<name>A0A1F6YUW8_9BACT</name>
<dbReference type="AlphaFoldDB" id="A0A1F6YUW8"/>
<accession>A0A1F6YUW8</accession>
<protein>
    <submittedName>
        <fullName evidence="1">Uncharacterized protein</fullName>
    </submittedName>
</protein>